<evidence type="ECO:0000259" key="1">
    <source>
        <dbReference type="Pfam" id="PF01978"/>
    </source>
</evidence>
<dbReference type="PANTHER" id="PTHR34293">
    <property type="entry name" value="HTH-TYPE TRANSCRIPTIONAL REGULATOR TRMBL2"/>
    <property type="match status" value="1"/>
</dbReference>
<dbReference type="Pfam" id="PF01978">
    <property type="entry name" value="TrmB"/>
    <property type="match status" value="1"/>
</dbReference>
<dbReference type="InterPro" id="IPR002831">
    <property type="entry name" value="Tscrpt_reg_TrmB_N"/>
</dbReference>
<sequence>MDQLLTELKRLGLSEKEAQVYLSALELGPAPVQDISHKAKVNRATTYVMIEALATRGLMSTFVKGKKRFYVPESPDRLMSILRIQQKELEEKHNEFQKTLPMLLALFNAEGAKPQIRYLEGSEGLKTLRETFEKMEGEFVEIVPYDDVLATSEIMDDHERHTRELHLAKTPHRAIVVMENPDPSKIPNVGVGEVRFVSSKEFPMHGEIIVRGNHVFLFSYRSAVLAVVIISKEIADAVRGLFNLAWRGAAEYPSKKS</sequence>
<dbReference type="Proteomes" id="UP000176593">
    <property type="component" value="Unassembled WGS sequence"/>
</dbReference>
<dbReference type="Gene3D" id="1.10.10.10">
    <property type="entry name" value="Winged helix-like DNA-binding domain superfamily/Winged helix DNA-binding domain"/>
    <property type="match status" value="1"/>
</dbReference>
<name>A0A1F7VA49_9BACT</name>
<evidence type="ECO:0000313" key="2">
    <source>
        <dbReference type="EMBL" id="OGL86988.1"/>
    </source>
</evidence>
<organism evidence="2 3">
    <name type="scientific">Candidatus Uhrbacteria bacterium RIFCSPLOWO2_02_FULL_48_18</name>
    <dbReference type="NCBI Taxonomy" id="1802408"/>
    <lineage>
        <taxon>Bacteria</taxon>
        <taxon>Candidatus Uhriibacteriota</taxon>
    </lineage>
</organism>
<dbReference type="InterPro" id="IPR036390">
    <property type="entry name" value="WH_DNA-bd_sf"/>
</dbReference>
<reference evidence="2 3" key="1">
    <citation type="journal article" date="2016" name="Nat. Commun.">
        <title>Thousands of microbial genomes shed light on interconnected biogeochemical processes in an aquifer system.</title>
        <authorList>
            <person name="Anantharaman K."/>
            <person name="Brown C.T."/>
            <person name="Hug L.A."/>
            <person name="Sharon I."/>
            <person name="Castelle C.J."/>
            <person name="Probst A.J."/>
            <person name="Thomas B.C."/>
            <person name="Singh A."/>
            <person name="Wilkins M.J."/>
            <person name="Karaoz U."/>
            <person name="Brodie E.L."/>
            <person name="Williams K.H."/>
            <person name="Hubbard S.S."/>
            <person name="Banfield J.F."/>
        </authorList>
    </citation>
    <scope>NUCLEOTIDE SEQUENCE [LARGE SCALE GENOMIC DNA]</scope>
</reference>
<gene>
    <name evidence="2" type="ORF">A3I41_03475</name>
</gene>
<dbReference type="InterPro" id="IPR051797">
    <property type="entry name" value="TrmB-like"/>
</dbReference>
<feature type="domain" description="Transcription regulator TrmB N-terminal" evidence="1">
    <location>
        <begin position="8"/>
        <end position="75"/>
    </location>
</feature>
<comment type="caution">
    <text evidence="2">The sequence shown here is derived from an EMBL/GenBank/DDBJ whole genome shotgun (WGS) entry which is preliminary data.</text>
</comment>
<proteinExistence type="predicted"/>
<dbReference type="PANTHER" id="PTHR34293:SF1">
    <property type="entry name" value="HTH-TYPE TRANSCRIPTIONAL REGULATOR TRMBL2"/>
    <property type="match status" value="1"/>
</dbReference>
<accession>A0A1F7VA49</accession>
<dbReference type="EMBL" id="MGEQ01000003">
    <property type="protein sequence ID" value="OGL86988.1"/>
    <property type="molecule type" value="Genomic_DNA"/>
</dbReference>
<dbReference type="SUPFAM" id="SSF46785">
    <property type="entry name" value="Winged helix' DNA-binding domain"/>
    <property type="match status" value="1"/>
</dbReference>
<evidence type="ECO:0000313" key="3">
    <source>
        <dbReference type="Proteomes" id="UP000176593"/>
    </source>
</evidence>
<protein>
    <recommendedName>
        <fullName evidence="1">Transcription regulator TrmB N-terminal domain-containing protein</fullName>
    </recommendedName>
</protein>
<dbReference type="InterPro" id="IPR036388">
    <property type="entry name" value="WH-like_DNA-bd_sf"/>
</dbReference>
<dbReference type="AlphaFoldDB" id="A0A1F7VA49"/>